<keyword evidence="1" id="KW-0677">Repeat</keyword>
<gene>
    <name evidence="4" type="ORF">D0Z07_3538</name>
</gene>
<dbReference type="Proteomes" id="UP000785200">
    <property type="component" value="Unassembled WGS sequence"/>
</dbReference>
<protein>
    <submittedName>
        <fullName evidence="4">Ankyrin repeat-containing</fullName>
    </submittedName>
</protein>
<dbReference type="Gene3D" id="1.25.40.20">
    <property type="entry name" value="Ankyrin repeat-containing domain"/>
    <property type="match status" value="2"/>
</dbReference>
<keyword evidence="5" id="KW-1185">Reference proteome</keyword>
<dbReference type="Pfam" id="PF12796">
    <property type="entry name" value="Ank_2"/>
    <property type="match status" value="3"/>
</dbReference>
<comment type="caution">
    <text evidence="4">The sequence shown here is derived from an EMBL/GenBank/DDBJ whole genome shotgun (WGS) entry which is preliminary data.</text>
</comment>
<evidence type="ECO:0000313" key="4">
    <source>
        <dbReference type="EMBL" id="KAG0649992.1"/>
    </source>
</evidence>
<feature type="repeat" description="ANK" evidence="3">
    <location>
        <begin position="185"/>
        <end position="217"/>
    </location>
</feature>
<dbReference type="InterPro" id="IPR002110">
    <property type="entry name" value="Ankyrin_rpt"/>
</dbReference>
<sequence length="246" mass="26734">MMDEPSKFALHEAARDGKTTIVESLLNANPKLADRKDDDERLPIHWATSYGHLDIAKMLAAQKNFDPDVQVRLRAAMVTHDGSGWTPLMIAVSRKDGEELVDLFLRKEADVNAKNFSGQTALHFVASKNNLDIARRLLNAKPAASARVKDKRGQYAIHRAAAVGSTPMVELLVKNKSPLNASDVAGQTPLHHAVAEGHGDTAVALLKAGAETDKKDSDGFLAMELAPDAQVRKFISQSAEREGLEL</sequence>
<dbReference type="PANTHER" id="PTHR24198:SF165">
    <property type="entry name" value="ANKYRIN REPEAT-CONTAINING PROTEIN-RELATED"/>
    <property type="match status" value="1"/>
</dbReference>
<organism evidence="4 5">
    <name type="scientific">Hyphodiscus hymeniophilus</name>
    <dbReference type="NCBI Taxonomy" id="353542"/>
    <lineage>
        <taxon>Eukaryota</taxon>
        <taxon>Fungi</taxon>
        <taxon>Dikarya</taxon>
        <taxon>Ascomycota</taxon>
        <taxon>Pezizomycotina</taxon>
        <taxon>Leotiomycetes</taxon>
        <taxon>Helotiales</taxon>
        <taxon>Hyphodiscaceae</taxon>
        <taxon>Hyphodiscus</taxon>
    </lineage>
</organism>
<dbReference type="SUPFAM" id="SSF48403">
    <property type="entry name" value="Ankyrin repeat"/>
    <property type="match status" value="1"/>
</dbReference>
<proteinExistence type="predicted"/>
<dbReference type="PROSITE" id="PS50088">
    <property type="entry name" value="ANK_REPEAT"/>
    <property type="match status" value="4"/>
</dbReference>
<dbReference type="EMBL" id="VNKQ01000007">
    <property type="protein sequence ID" value="KAG0649992.1"/>
    <property type="molecule type" value="Genomic_DNA"/>
</dbReference>
<dbReference type="AlphaFoldDB" id="A0A9P7AY85"/>
<dbReference type="PANTHER" id="PTHR24198">
    <property type="entry name" value="ANKYRIN REPEAT AND PROTEIN KINASE DOMAIN-CONTAINING PROTEIN"/>
    <property type="match status" value="1"/>
</dbReference>
<feature type="repeat" description="ANK" evidence="3">
    <location>
        <begin position="152"/>
        <end position="184"/>
    </location>
</feature>
<feature type="repeat" description="ANK" evidence="3">
    <location>
        <begin position="117"/>
        <end position="149"/>
    </location>
</feature>
<keyword evidence="2 3" id="KW-0040">ANK repeat</keyword>
<evidence type="ECO:0000313" key="5">
    <source>
        <dbReference type="Proteomes" id="UP000785200"/>
    </source>
</evidence>
<evidence type="ECO:0000256" key="3">
    <source>
        <dbReference type="PROSITE-ProRule" id="PRU00023"/>
    </source>
</evidence>
<dbReference type="OrthoDB" id="539213at2759"/>
<accession>A0A9P7AY85</accession>
<reference evidence="4" key="1">
    <citation type="submission" date="2019-07" db="EMBL/GenBank/DDBJ databases">
        <title>Hyphodiscus hymeniophilus genome sequencing and assembly.</title>
        <authorList>
            <person name="Kramer G."/>
            <person name="Nodwell J."/>
        </authorList>
    </citation>
    <scope>NUCLEOTIDE SEQUENCE</scope>
    <source>
        <strain evidence="4">ATCC 34498</strain>
    </source>
</reference>
<name>A0A9P7AY85_9HELO</name>
<dbReference type="InterPro" id="IPR036770">
    <property type="entry name" value="Ankyrin_rpt-contain_sf"/>
</dbReference>
<evidence type="ECO:0000256" key="2">
    <source>
        <dbReference type="ARBA" id="ARBA00023043"/>
    </source>
</evidence>
<feature type="repeat" description="ANK" evidence="3">
    <location>
        <begin position="83"/>
        <end position="116"/>
    </location>
</feature>
<evidence type="ECO:0000256" key="1">
    <source>
        <dbReference type="ARBA" id="ARBA00022737"/>
    </source>
</evidence>
<dbReference type="PROSITE" id="PS50297">
    <property type="entry name" value="ANK_REP_REGION"/>
    <property type="match status" value="4"/>
</dbReference>
<dbReference type="SMART" id="SM00248">
    <property type="entry name" value="ANK"/>
    <property type="match status" value="6"/>
</dbReference>